<sequence length="110" mass="12172">MRTFRLIQGVAGAGRGTGCARASRGRDKWVTPQTSCDTNTPRSPLQPPAAARPRSCPYYKHLLSLSRVTCKNMCRTRVIVDLLVNDVVIYIAYTFASSLQLEPRLTSDLS</sequence>
<dbReference type="EMBL" id="LR824006">
    <property type="protein sequence ID" value="CAD0195806.1"/>
    <property type="molecule type" value="Genomic_DNA"/>
</dbReference>
<dbReference type="Proteomes" id="UP001154114">
    <property type="component" value="Chromosome 3"/>
</dbReference>
<organism evidence="2 3">
    <name type="scientific">Chrysodeixis includens</name>
    <name type="common">Soybean looper</name>
    <name type="synonym">Pseudoplusia includens</name>
    <dbReference type="NCBI Taxonomy" id="689277"/>
    <lineage>
        <taxon>Eukaryota</taxon>
        <taxon>Metazoa</taxon>
        <taxon>Ecdysozoa</taxon>
        <taxon>Arthropoda</taxon>
        <taxon>Hexapoda</taxon>
        <taxon>Insecta</taxon>
        <taxon>Pterygota</taxon>
        <taxon>Neoptera</taxon>
        <taxon>Endopterygota</taxon>
        <taxon>Lepidoptera</taxon>
        <taxon>Glossata</taxon>
        <taxon>Ditrysia</taxon>
        <taxon>Noctuoidea</taxon>
        <taxon>Noctuidae</taxon>
        <taxon>Plusiinae</taxon>
        <taxon>Chrysodeixis</taxon>
    </lineage>
</organism>
<evidence type="ECO:0000313" key="2">
    <source>
        <dbReference type="EMBL" id="CAD0195806.1"/>
    </source>
</evidence>
<evidence type="ECO:0000313" key="3">
    <source>
        <dbReference type="Proteomes" id="UP001154114"/>
    </source>
</evidence>
<feature type="region of interest" description="Disordered" evidence="1">
    <location>
        <begin position="30"/>
        <end position="50"/>
    </location>
</feature>
<feature type="compositionally biased region" description="Polar residues" evidence="1">
    <location>
        <begin position="31"/>
        <end position="43"/>
    </location>
</feature>
<keyword evidence="3" id="KW-1185">Reference proteome</keyword>
<proteinExistence type="predicted"/>
<accession>A0A9N8PXB7</accession>
<reference evidence="2" key="1">
    <citation type="submission" date="2021-12" db="EMBL/GenBank/DDBJ databases">
        <authorList>
            <person name="King R."/>
        </authorList>
    </citation>
    <scope>NUCLEOTIDE SEQUENCE</scope>
</reference>
<protein>
    <submittedName>
        <fullName evidence="2">Uncharacterized protein</fullName>
    </submittedName>
</protein>
<gene>
    <name evidence="2" type="ORF">CINC_LOCUS9757</name>
</gene>
<evidence type="ECO:0000256" key="1">
    <source>
        <dbReference type="SAM" id="MobiDB-lite"/>
    </source>
</evidence>
<dbReference type="AlphaFoldDB" id="A0A9N8PXB7"/>
<name>A0A9N8PXB7_CHRIL</name>